<dbReference type="Proteomes" id="UP000509568">
    <property type="component" value="Chromosome"/>
</dbReference>
<accession>A0A7D5GZ62</accession>
<dbReference type="SUPFAM" id="SSF159501">
    <property type="entry name" value="EreA/ChaN-like"/>
    <property type="match status" value="1"/>
</dbReference>
<gene>
    <name evidence="2" type="ORF">HWQ56_05815</name>
</gene>
<dbReference type="AlphaFoldDB" id="A0A7D5GZ62"/>
<dbReference type="RefSeq" id="WP_158154813.1">
    <property type="nucleotide sequence ID" value="NZ_CP056030.1"/>
</dbReference>
<proteinExistence type="predicted"/>
<evidence type="ECO:0000313" key="2">
    <source>
        <dbReference type="EMBL" id="QKZ03327.1"/>
    </source>
</evidence>
<evidence type="ECO:0000259" key="1">
    <source>
        <dbReference type="Pfam" id="PF20178"/>
    </source>
</evidence>
<dbReference type="Gene3D" id="3.40.50.11550">
    <property type="match status" value="1"/>
</dbReference>
<dbReference type="CDD" id="cd14729">
    <property type="entry name" value="RtxA-like"/>
    <property type="match status" value="1"/>
</dbReference>
<organism evidence="2 3">
    <name type="scientific">Pseudomonas eucalypticola</name>
    <dbReference type="NCBI Taxonomy" id="2599595"/>
    <lineage>
        <taxon>Bacteria</taxon>
        <taxon>Pseudomonadati</taxon>
        <taxon>Pseudomonadota</taxon>
        <taxon>Gammaproteobacteria</taxon>
        <taxon>Pseudomonadales</taxon>
        <taxon>Pseudomonadaceae</taxon>
        <taxon>Pseudomonas</taxon>
    </lineage>
</organism>
<keyword evidence="3" id="KW-1185">Reference proteome</keyword>
<dbReference type="KEGG" id="pez:HWQ56_05815"/>
<evidence type="ECO:0000313" key="3">
    <source>
        <dbReference type="Proteomes" id="UP000509568"/>
    </source>
</evidence>
<dbReference type="Pfam" id="PF20178">
    <property type="entry name" value="ToxA_N"/>
    <property type="match status" value="1"/>
</dbReference>
<dbReference type="EMBL" id="CP056030">
    <property type="protein sequence ID" value="QKZ03327.1"/>
    <property type="molecule type" value="Genomic_DNA"/>
</dbReference>
<sequence length="964" mass="106270">MTDSVDTSAAREALKALARSLAPQCPDLREQARSISQSILQQHGQGHLEPDHVWFHRWDNAHASPRTFTGWEHRGWPRESLTLPQLVMHRFYPTDQDNADNLQQMAGFYDCGPHGGIHDEKTEVRLLPADVLNSFWAMDFKSRYGRQLDSFWQHNTGNYRTLAKANYLARALQALDAKHLTLNEFHVVVHAVAGDISWPVTLDTLTSEGKADTRHGLKVCAFDIGGHVATDILRIVAPDGYQYLYVPGDTVAFHVFETWRDLYWWVINETNQAENRARFLSHFSKQSQGESDDDSQGVNHLLDLLVYGWGNHAKPVNTQDKALTQDAFTYLAAAMRTRMHADADHCLVSNAQIRKQMWIGYLDTFGKTFGGMAAVDWPVSLALVGASLADMGLNIDQAVHAHTTAERKAGILGAVLNGIDVLFNGAFLVTEAGAAVAELKPLEGAVTATKVEASLPTPLKPTAEDVLLKPFETNEVLAGAPDLAVEGKLRGIQFNAQGDTCVEIQGLTYQVRFVKEMNTWVIVDPANPFSFYKNVPVRLTPEGTWTPLAPGSLKGGGKFFGKLPWGMGARSTEAAALIPEYPYEVPKAHRAALKEAASDAWKSRKIMEGYHNLGSEAEAAGVAINSREKLAADAQAFFKAIDLPPRPQIPTLAENASEREIITHLLTESPGIVIGEAHNCIASKRFLIENMELLASQDVRTLYMEHLFTDFHQADLEAFARTGKMSDQLSTYLGGLDEGHLTDPSGRYNFTAVVQAAAKHHVRIQAIDCLPSYYMGGLEARGVFNPRIKMMNFYANKVIRAEQRIRNGGNWVALVGSAHANTYEGIAGVAELEGAIGLRIQDPAPGGFQGLKPDPGAVESGGLMGSDRRVKSDLVYYGGKVPTPSVAPSFEARLPNPGMFAIDATTMDIVHRSREGVLVRTPIKRDGVHYYIQRPQWSFLHDRRFDSVNELAKGLKMVGLKWTP</sequence>
<reference evidence="2 3" key="1">
    <citation type="submission" date="2020-06" db="EMBL/GenBank/DDBJ databases">
        <title>Pseudomonas eucalypticola sp. nov., an endophyte of Eucalyptus dunnii leaves with biocontrol ability of eucalyptus leaf blight.</title>
        <authorList>
            <person name="Liu Y."/>
            <person name="Song Z."/>
            <person name="Zeng H."/>
            <person name="Lu M."/>
            <person name="Wang X."/>
            <person name="Lian X."/>
            <person name="Zhang Q."/>
        </authorList>
    </citation>
    <scope>NUCLEOTIDE SEQUENCE [LARGE SCALE GENOMIC DNA]</scope>
    <source>
        <strain evidence="2 3">NP-1</strain>
    </source>
</reference>
<protein>
    <submittedName>
        <fullName evidence="2">Membrane-targeted effector domain-containing toxin</fullName>
    </submittedName>
</protein>
<name>A0A7D5GZ62_9PSED</name>
<feature type="domain" description="Dermonecrotic toxin N-terminal" evidence="1">
    <location>
        <begin position="24"/>
        <end position="285"/>
    </location>
</feature>
<dbReference type="InterPro" id="IPR046673">
    <property type="entry name" value="ToxA_N"/>
</dbReference>